<reference evidence="1 3" key="1">
    <citation type="submission" date="2024-02" db="EMBL/GenBank/DDBJ databases">
        <authorList>
            <person name="Chen Y."/>
            <person name="Shah S."/>
            <person name="Dougan E. K."/>
            <person name="Thang M."/>
            <person name="Chan C."/>
        </authorList>
    </citation>
    <scope>NUCLEOTIDE SEQUENCE [LARGE SCALE GENOMIC DNA]</scope>
</reference>
<gene>
    <name evidence="1" type="ORF">SCF082_LOCUS51873</name>
    <name evidence="2" type="ORF">SCF082_LOCUS51906</name>
</gene>
<evidence type="ECO:0000313" key="2">
    <source>
        <dbReference type="EMBL" id="CAK9111910.1"/>
    </source>
</evidence>
<comment type="caution">
    <text evidence="1">The sequence shown here is derived from an EMBL/GenBank/DDBJ whole genome shotgun (WGS) entry which is preliminary data.</text>
</comment>
<sequence>MWDHTKPRQGFDLDKEPVLQDITLALGFISSLGLVLRTQRKGLSWLAVPCQSFSFMSSSCHRRSWADPYGSLNRQFVQMGNCICARSCILILVSLARSVVFFVENPLQSSLQCWPFLNYLMHMPVLGSHRTSWLMGYYGGWSLKPQLGLSNAIWAGYLDQAVSKENRKALKDKAKLHGKEIVKLTVSKSSNKIHVTLCGNYI</sequence>
<proteinExistence type="predicted"/>
<evidence type="ECO:0000313" key="1">
    <source>
        <dbReference type="EMBL" id="CAK9111829.1"/>
    </source>
</evidence>
<accession>A0ABP0SI10</accession>
<dbReference type="EMBL" id="CAXAMM010043796">
    <property type="protein sequence ID" value="CAK9111829.1"/>
    <property type="molecule type" value="Genomic_DNA"/>
</dbReference>
<dbReference type="EMBL" id="CAXAMM010043818">
    <property type="protein sequence ID" value="CAK9111910.1"/>
    <property type="molecule type" value="Genomic_DNA"/>
</dbReference>
<protein>
    <submittedName>
        <fullName evidence="1">Uncharacterized protein</fullName>
    </submittedName>
</protein>
<keyword evidence="3" id="KW-1185">Reference proteome</keyword>
<organism evidence="1 3">
    <name type="scientific">Durusdinium trenchii</name>
    <dbReference type="NCBI Taxonomy" id="1381693"/>
    <lineage>
        <taxon>Eukaryota</taxon>
        <taxon>Sar</taxon>
        <taxon>Alveolata</taxon>
        <taxon>Dinophyceae</taxon>
        <taxon>Suessiales</taxon>
        <taxon>Symbiodiniaceae</taxon>
        <taxon>Durusdinium</taxon>
    </lineage>
</organism>
<name>A0ABP0SI10_9DINO</name>
<evidence type="ECO:0000313" key="3">
    <source>
        <dbReference type="Proteomes" id="UP001642464"/>
    </source>
</evidence>
<dbReference type="Proteomes" id="UP001642464">
    <property type="component" value="Unassembled WGS sequence"/>
</dbReference>